<dbReference type="Proteomes" id="UP000283269">
    <property type="component" value="Unassembled WGS sequence"/>
</dbReference>
<name>A0A409WHN8_PSICY</name>
<dbReference type="AlphaFoldDB" id="A0A409WHN8"/>
<evidence type="ECO:0000313" key="1">
    <source>
        <dbReference type="EMBL" id="PPQ78017.1"/>
    </source>
</evidence>
<organism evidence="1 2">
    <name type="scientific">Psilocybe cyanescens</name>
    <dbReference type="NCBI Taxonomy" id="93625"/>
    <lineage>
        <taxon>Eukaryota</taxon>
        <taxon>Fungi</taxon>
        <taxon>Dikarya</taxon>
        <taxon>Basidiomycota</taxon>
        <taxon>Agaricomycotina</taxon>
        <taxon>Agaricomycetes</taxon>
        <taxon>Agaricomycetidae</taxon>
        <taxon>Agaricales</taxon>
        <taxon>Agaricineae</taxon>
        <taxon>Strophariaceae</taxon>
        <taxon>Psilocybe</taxon>
    </lineage>
</organism>
<sequence>MSELQGNELILKRVEFNEISAEFENLIVFKPQLPVGANWGYFGPVAFNTEGGINLHEGLIVLAKDGSDALGEIRDWEQVFVDIEQHKFSTWRGIPLDPRKYTVIGDVFVTGVEKPSEEQTVGIKAIRKDLIAERQPHHLVWEGRLPKAILSLWDILAVDRLHVATGAFVSTGGSSPDDLRLGVVRFNA</sequence>
<protein>
    <submittedName>
        <fullName evidence="1">Uncharacterized protein</fullName>
    </submittedName>
</protein>
<comment type="caution">
    <text evidence="1">The sequence shown here is derived from an EMBL/GenBank/DDBJ whole genome shotgun (WGS) entry which is preliminary data.</text>
</comment>
<dbReference type="OrthoDB" id="2791787at2759"/>
<keyword evidence="2" id="KW-1185">Reference proteome</keyword>
<gene>
    <name evidence="1" type="ORF">CVT25_015573</name>
</gene>
<proteinExistence type="predicted"/>
<evidence type="ECO:0000313" key="2">
    <source>
        <dbReference type="Proteomes" id="UP000283269"/>
    </source>
</evidence>
<reference evidence="1 2" key="1">
    <citation type="journal article" date="2018" name="Evol. Lett.">
        <title>Horizontal gene cluster transfer increased hallucinogenic mushroom diversity.</title>
        <authorList>
            <person name="Reynolds H.T."/>
            <person name="Vijayakumar V."/>
            <person name="Gluck-Thaler E."/>
            <person name="Korotkin H.B."/>
            <person name="Matheny P.B."/>
            <person name="Slot J.C."/>
        </authorList>
    </citation>
    <scope>NUCLEOTIDE SEQUENCE [LARGE SCALE GENOMIC DNA]</scope>
    <source>
        <strain evidence="1 2">2631</strain>
    </source>
</reference>
<accession>A0A409WHN8</accession>
<dbReference type="EMBL" id="NHYD01003429">
    <property type="protein sequence ID" value="PPQ78017.1"/>
    <property type="molecule type" value="Genomic_DNA"/>
</dbReference>
<dbReference type="InParanoid" id="A0A409WHN8"/>